<name>A0ABR0BA07_9CRUS</name>
<evidence type="ECO:0000313" key="2">
    <source>
        <dbReference type="Proteomes" id="UP001234178"/>
    </source>
</evidence>
<evidence type="ECO:0000313" key="1">
    <source>
        <dbReference type="EMBL" id="KAK4045404.1"/>
    </source>
</evidence>
<keyword evidence="2" id="KW-1185">Reference proteome</keyword>
<dbReference type="Proteomes" id="UP001234178">
    <property type="component" value="Unassembled WGS sequence"/>
</dbReference>
<protein>
    <submittedName>
        <fullName evidence="1">Uncharacterized protein</fullName>
    </submittedName>
</protein>
<organism evidence="1 2">
    <name type="scientific">Daphnia magna</name>
    <dbReference type="NCBI Taxonomy" id="35525"/>
    <lineage>
        <taxon>Eukaryota</taxon>
        <taxon>Metazoa</taxon>
        <taxon>Ecdysozoa</taxon>
        <taxon>Arthropoda</taxon>
        <taxon>Crustacea</taxon>
        <taxon>Branchiopoda</taxon>
        <taxon>Diplostraca</taxon>
        <taxon>Cladocera</taxon>
        <taxon>Anomopoda</taxon>
        <taxon>Daphniidae</taxon>
        <taxon>Daphnia</taxon>
    </lineage>
</organism>
<sequence>MVATTVFPGSIAVGELHCGEYKYLLLVLISCDRIARPERQLISVRSGRLQESGWSGQPDVLFLGGGLTGHPINSPVGLGFNPKQICEIDSHF</sequence>
<proteinExistence type="predicted"/>
<comment type="caution">
    <text evidence="1">The sequence shown here is derived from an EMBL/GenBank/DDBJ whole genome shotgun (WGS) entry which is preliminary data.</text>
</comment>
<dbReference type="EMBL" id="JAOYFB010000043">
    <property type="protein sequence ID" value="KAK4045404.1"/>
    <property type="molecule type" value="Genomic_DNA"/>
</dbReference>
<reference evidence="1 2" key="1">
    <citation type="journal article" date="2023" name="Nucleic Acids Res.">
        <title>The hologenome of Daphnia magna reveals possible DNA methylation and microbiome-mediated evolution of the host genome.</title>
        <authorList>
            <person name="Chaturvedi A."/>
            <person name="Li X."/>
            <person name="Dhandapani V."/>
            <person name="Marshall H."/>
            <person name="Kissane S."/>
            <person name="Cuenca-Cambronero M."/>
            <person name="Asole G."/>
            <person name="Calvet F."/>
            <person name="Ruiz-Romero M."/>
            <person name="Marangio P."/>
            <person name="Guigo R."/>
            <person name="Rago D."/>
            <person name="Mirbahai L."/>
            <person name="Eastwood N."/>
            <person name="Colbourne J.K."/>
            <person name="Zhou J."/>
            <person name="Mallon E."/>
            <person name="Orsini L."/>
        </authorList>
    </citation>
    <scope>NUCLEOTIDE SEQUENCE [LARGE SCALE GENOMIC DNA]</scope>
    <source>
        <strain evidence="1">LRV0_1</strain>
    </source>
</reference>
<accession>A0ABR0BA07</accession>
<gene>
    <name evidence="1" type="ORF">OUZ56_033011</name>
</gene>